<dbReference type="Proteomes" id="UP001066276">
    <property type="component" value="Chromosome 6"/>
</dbReference>
<keyword evidence="3" id="KW-1185">Reference proteome</keyword>
<name>A0AAV7QVX2_PLEWA</name>
<feature type="compositionally biased region" description="Pro residues" evidence="1">
    <location>
        <begin position="108"/>
        <end position="119"/>
    </location>
</feature>
<evidence type="ECO:0000256" key="1">
    <source>
        <dbReference type="SAM" id="MobiDB-lite"/>
    </source>
</evidence>
<accession>A0AAV7QVX2</accession>
<feature type="region of interest" description="Disordered" evidence="1">
    <location>
        <begin position="28"/>
        <end position="67"/>
    </location>
</feature>
<evidence type="ECO:0000313" key="3">
    <source>
        <dbReference type="Proteomes" id="UP001066276"/>
    </source>
</evidence>
<sequence>MGAAALLPILRPCKLGVDRSRYRPQLRPAISLNAAAPPRGPAAVLSSPRSGGQARLPSLPAPFPQQAPLPALAACSHLHAEGSMPLPRSPPCSPLDALGARGELSLPPADPTGPPPPTAAAPGGHADPSPQGGDASSPLRRSRPCCRGNKGDIQGQPVMVAHPELTKNQSGTACGGVGTRLQNTKLSAAGDSPLSRCDPAANKARKLGHCSQNMIGQETSQQSHLGEILKAAREAAASHSKDPEANQGRRSERVTNQRTKLPATRAILT</sequence>
<reference evidence="2" key="1">
    <citation type="journal article" date="2022" name="bioRxiv">
        <title>Sequencing and chromosome-scale assembly of the giantPleurodeles waltlgenome.</title>
        <authorList>
            <person name="Brown T."/>
            <person name="Elewa A."/>
            <person name="Iarovenko S."/>
            <person name="Subramanian E."/>
            <person name="Araus A.J."/>
            <person name="Petzold A."/>
            <person name="Susuki M."/>
            <person name="Suzuki K.-i.T."/>
            <person name="Hayashi T."/>
            <person name="Toyoda A."/>
            <person name="Oliveira C."/>
            <person name="Osipova E."/>
            <person name="Leigh N.D."/>
            <person name="Simon A."/>
            <person name="Yun M.H."/>
        </authorList>
    </citation>
    <scope>NUCLEOTIDE SEQUENCE</scope>
    <source>
        <strain evidence="2">20211129_DDA</strain>
        <tissue evidence="2">Liver</tissue>
    </source>
</reference>
<feature type="compositionally biased region" description="Basic and acidic residues" evidence="1">
    <location>
        <begin position="239"/>
        <end position="255"/>
    </location>
</feature>
<protein>
    <submittedName>
        <fullName evidence="2">Uncharacterized protein</fullName>
    </submittedName>
</protein>
<dbReference type="AlphaFoldDB" id="A0AAV7QVX2"/>
<organism evidence="2 3">
    <name type="scientific">Pleurodeles waltl</name>
    <name type="common">Iberian ribbed newt</name>
    <dbReference type="NCBI Taxonomy" id="8319"/>
    <lineage>
        <taxon>Eukaryota</taxon>
        <taxon>Metazoa</taxon>
        <taxon>Chordata</taxon>
        <taxon>Craniata</taxon>
        <taxon>Vertebrata</taxon>
        <taxon>Euteleostomi</taxon>
        <taxon>Amphibia</taxon>
        <taxon>Batrachia</taxon>
        <taxon>Caudata</taxon>
        <taxon>Salamandroidea</taxon>
        <taxon>Salamandridae</taxon>
        <taxon>Pleurodelinae</taxon>
        <taxon>Pleurodeles</taxon>
    </lineage>
</organism>
<gene>
    <name evidence="2" type="ORF">NDU88_008892</name>
</gene>
<evidence type="ECO:0000313" key="2">
    <source>
        <dbReference type="EMBL" id="KAJ1142578.1"/>
    </source>
</evidence>
<dbReference type="EMBL" id="JANPWB010000010">
    <property type="protein sequence ID" value="KAJ1142578.1"/>
    <property type="molecule type" value="Genomic_DNA"/>
</dbReference>
<feature type="region of interest" description="Disordered" evidence="1">
    <location>
        <begin position="81"/>
        <end position="157"/>
    </location>
</feature>
<comment type="caution">
    <text evidence="2">The sequence shown here is derived from an EMBL/GenBank/DDBJ whole genome shotgun (WGS) entry which is preliminary data.</text>
</comment>
<proteinExistence type="predicted"/>
<feature type="region of interest" description="Disordered" evidence="1">
    <location>
        <begin position="232"/>
        <end position="269"/>
    </location>
</feature>